<dbReference type="Pfam" id="PF03445">
    <property type="entry name" value="DUF294"/>
    <property type="match status" value="1"/>
</dbReference>
<dbReference type="RefSeq" id="WP_108948168.1">
    <property type="nucleotide sequence ID" value="NZ_CP022187.1"/>
</dbReference>
<dbReference type="PROSITE" id="PS51371">
    <property type="entry name" value="CBS"/>
    <property type="match status" value="2"/>
</dbReference>
<organism evidence="4 5">
    <name type="scientific">Parazoarcus communis</name>
    <dbReference type="NCBI Taxonomy" id="41977"/>
    <lineage>
        <taxon>Bacteria</taxon>
        <taxon>Pseudomonadati</taxon>
        <taxon>Pseudomonadota</taxon>
        <taxon>Betaproteobacteria</taxon>
        <taxon>Rhodocyclales</taxon>
        <taxon>Zoogloeaceae</taxon>
        <taxon>Parazoarcus</taxon>
    </lineage>
</organism>
<dbReference type="KEGG" id="acom:CEW83_03895"/>
<evidence type="ECO:0000313" key="4">
    <source>
        <dbReference type="EMBL" id="AWI74461.1"/>
    </source>
</evidence>
<dbReference type="Pfam" id="PF00571">
    <property type="entry name" value="CBS"/>
    <property type="match status" value="2"/>
</dbReference>
<dbReference type="InterPro" id="IPR005105">
    <property type="entry name" value="GlnD_Uridyltrans_N"/>
</dbReference>
<dbReference type="AlphaFoldDB" id="A0A2U8GLH8"/>
<keyword evidence="5" id="KW-1185">Reference proteome</keyword>
<evidence type="ECO:0000313" key="5">
    <source>
        <dbReference type="Proteomes" id="UP000244930"/>
    </source>
</evidence>
<dbReference type="Pfam" id="PF10335">
    <property type="entry name" value="DUF294_C"/>
    <property type="match status" value="1"/>
</dbReference>
<keyword evidence="1 2" id="KW-0129">CBS domain</keyword>
<dbReference type="EMBL" id="CP022187">
    <property type="protein sequence ID" value="AWI74461.1"/>
    <property type="molecule type" value="Genomic_DNA"/>
</dbReference>
<dbReference type="SUPFAM" id="SSF54631">
    <property type="entry name" value="CBS-domain pair"/>
    <property type="match status" value="1"/>
</dbReference>
<dbReference type="CDD" id="cd17775">
    <property type="entry name" value="CBS_pair_bact_arch"/>
    <property type="match status" value="1"/>
</dbReference>
<dbReference type="GO" id="GO:0008773">
    <property type="term" value="F:[protein-PII] uridylyltransferase activity"/>
    <property type="evidence" value="ECO:0007669"/>
    <property type="project" value="InterPro"/>
</dbReference>
<dbReference type="PANTHER" id="PTHR43080">
    <property type="entry name" value="CBS DOMAIN-CONTAINING PROTEIN CBSX3, MITOCHONDRIAL"/>
    <property type="match status" value="1"/>
</dbReference>
<dbReference type="SMART" id="SM00116">
    <property type="entry name" value="CBS"/>
    <property type="match status" value="2"/>
</dbReference>
<gene>
    <name evidence="4" type="ORF">CEW83_03895</name>
</gene>
<dbReference type="InterPro" id="IPR046342">
    <property type="entry name" value="CBS_dom_sf"/>
</dbReference>
<feature type="domain" description="CBS" evidence="3">
    <location>
        <begin position="15"/>
        <end position="72"/>
    </location>
</feature>
<proteinExistence type="predicted"/>
<dbReference type="CDD" id="cd05401">
    <property type="entry name" value="NT_GlnE_GlnD_like"/>
    <property type="match status" value="1"/>
</dbReference>
<name>A0A2U8GLH8_9RHOO</name>
<dbReference type="PANTHER" id="PTHR43080:SF2">
    <property type="entry name" value="CBS DOMAIN-CONTAINING PROTEIN"/>
    <property type="match status" value="1"/>
</dbReference>
<evidence type="ECO:0000256" key="1">
    <source>
        <dbReference type="ARBA" id="ARBA00023122"/>
    </source>
</evidence>
<protein>
    <submittedName>
        <fullName evidence="4">Signal transduction protein</fullName>
    </submittedName>
</protein>
<reference evidence="4 5" key="1">
    <citation type="submission" date="2017-06" db="EMBL/GenBank/DDBJ databases">
        <title>Azoarcus.</title>
        <authorList>
            <person name="Woo J.-H."/>
            <person name="Kim H.-S."/>
        </authorList>
    </citation>
    <scope>NUCLEOTIDE SEQUENCE [LARGE SCALE GENOMIC DNA]</scope>
    <source>
        <strain evidence="4 5">TSPY31</strain>
    </source>
</reference>
<evidence type="ECO:0000259" key="3">
    <source>
        <dbReference type="PROSITE" id="PS51371"/>
    </source>
</evidence>
<sequence>MAEDNQFFRAVRDFCQRDVVTCAPGDSLVDAVGIMRSKNISSIVVISDGKPHGIFTDRDLRNKVVAQGRTPTELTVADIMHSPLTVIGEDDVLYEALYRMSRQKIHRLVVVDDAGLLTGIITDTDILRLQAHSPHQLVLDIEKAASIDDLRDLHARIQQLVLHLSGTGIAIRDLVKLIANLNDQVLIRLIGLLRAERYPDLTDGFAFVVMGSEGRSEQTLSTDQDNAIVYDDALGGDEIARLEAFSVELIDCLISIGVPPCPGGIMAKNAAWRRSLADWKQTLNRWLTTPTPEHVMTGSMFMDLRTLYGRDDLVQNLRDQAFRTMSEDQGFLMRMAQNMTNFLPPLNWLGRIKVEKSGPHRGMVDIKKAGIFAITDGIKALAIEARKLDGSTHDRMEALVAAKVLKAGDAADLRASFDFMVKLRLRGHVEALRAEATPTNYISLELLNAMEKGELKLALEGVARFQSFIKHHFNLQLLRN</sequence>
<dbReference type="Proteomes" id="UP000244930">
    <property type="component" value="Chromosome"/>
</dbReference>
<dbReference type="InterPro" id="IPR051257">
    <property type="entry name" value="Diverse_CBS-Domain"/>
</dbReference>
<evidence type="ECO:0000256" key="2">
    <source>
        <dbReference type="PROSITE-ProRule" id="PRU00703"/>
    </source>
</evidence>
<dbReference type="InterPro" id="IPR000644">
    <property type="entry name" value="CBS_dom"/>
</dbReference>
<dbReference type="InterPro" id="IPR018821">
    <property type="entry name" value="DUF294_put_nucleoTrafse_sb-bd"/>
</dbReference>
<accession>A0A2U8GLH8</accession>
<feature type="domain" description="CBS" evidence="3">
    <location>
        <begin position="80"/>
        <end position="137"/>
    </location>
</feature>
<dbReference type="Gene3D" id="3.10.580.10">
    <property type="entry name" value="CBS-domain"/>
    <property type="match status" value="1"/>
</dbReference>